<proteinExistence type="predicted"/>
<dbReference type="AlphaFoldDB" id="A0A1E7KPU5"/>
<dbReference type="PRINTS" id="PR00368">
    <property type="entry name" value="FADPNR"/>
</dbReference>
<dbReference type="InterPro" id="IPR036188">
    <property type="entry name" value="FAD/NAD-bd_sf"/>
</dbReference>
<dbReference type="InterPro" id="IPR050097">
    <property type="entry name" value="Ferredoxin-NADP_redctase_2"/>
</dbReference>
<name>A0A1E7KPU5_9ACTN</name>
<evidence type="ECO:0000259" key="4">
    <source>
        <dbReference type="Pfam" id="PF07992"/>
    </source>
</evidence>
<reference evidence="5 6" key="1">
    <citation type="journal article" date="2016" name="Front. Microbiol.">
        <title>Comparative Genomics Analysis of Streptomyces Species Reveals Their Adaptation to the Marine Environment and Their Diversity at the Genomic Level.</title>
        <authorList>
            <person name="Tian X."/>
            <person name="Zhang Z."/>
            <person name="Yang T."/>
            <person name="Chen M."/>
            <person name="Li J."/>
            <person name="Chen F."/>
            <person name="Yang J."/>
            <person name="Li W."/>
            <person name="Zhang B."/>
            <person name="Zhang Z."/>
            <person name="Wu J."/>
            <person name="Zhang C."/>
            <person name="Long L."/>
            <person name="Xiao J."/>
        </authorList>
    </citation>
    <scope>NUCLEOTIDE SEQUENCE [LARGE SCALE GENOMIC DNA]</scope>
    <source>
        <strain evidence="5 6">SCSIO 10429</strain>
    </source>
</reference>
<keyword evidence="1" id="KW-0285">Flavoprotein</keyword>
<evidence type="ECO:0000256" key="3">
    <source>
        <dbReference type="ARBA" id="ARBA00048132"/>
    </source>
</evidence>
<protein>
    <recommendedName>
        <fullName evidence="4">FAD/NAD(P)-binding domain-containing protein</fullName>
    </recommendedName>
</protein>
<comment type="caution">
    <text evidence="5">The sequence shown here is derived from an EMBL/GenBank/DDBJ whole genome shotgun (WGS) entry which is preliminary data.</text>
</comment>
<organism evidence="5 6">
    <name type="scientific">Streptomyces nanshensis</name>
    <dbReference type="NCBI Taxonomy" id="518642"/>
    <lineage>
        <taxon>Bacteria</taxon>
        <taxon>Bacillati</taxon>
        <taxon>Actinomycetota</taxon>
        <taxon>Actinomycetes</taxon>
        <taxon>Kitasatosporales</taxon>
        <taxon>Streptomycetaceae</taxon>
        <taxon>Streptomyces</taxon>
    </lineage>
</organism>
<dbReference type="PATRIC" id="fig|518642.10.peg.1031"/>
<evidence type="ECO:0000313" key="6">
    <source>
        <dbReference type="Proteomes" id="UP000176005"/>
    </source>
</evidence>
<evidence type="ECO:0000313" key="5">
    <source>
        <dbReference type="EMBL" id="OEV05965.1"/>
    </source>
</evidence>
<dbReference type="PANTHER" id="PTHR48105">
    <property type="entry name" value="THIOREDOXIN REDUCTASE 1-RELATED-RELATED"/>
    <property type="match status" value="1"/>
</dbReference>
<dbReference type="GO" id="GO:0004791">
    <property type="term" value="F:thioredoxin-disulfide reductase (NADPH) activity"/>
    <property type="evidence" value="ECO:0007669"/>
    <property type="project" value="UniProtKB-EC"/>
</dbReference>
<evidence type="ECO:0000256" key="1">
    <source>
        <dbReference type="ARBA" id="ARBA00022630"/>
    </source>
</evidence>
<keyword evidence="6" id="KW-1185">Reference proteome</keyword>
<feature type="domain" description="FAD/NAD(P)-binding" evidence="4">
    <location>
        <begin position="7"/>
        <end position="243"/>
    </location>
</feature>
<dbReference type="EMBL" id="LJGW01000668">
    <property type="protein sequence ID" value="OEV05965.1"/>
    <property type="molecule type" value="Genomic_DNA"/>
</dbReference>
<accession>A0A1E7KPU5</accession>
<dbReference type="Proteomes" id="UP000176005">
    <property type="component" value="Unassembled WGS sequence"/>
</dbReference>
<dbReference type="PRINTS" id="PR00469">
    <property type="entry name" value="PNDRDTASEII"/>
</dbReference>
<dbReference type="Gene3D" id="3.50.50.60">
    <property type="entry name" value="FAD/NAD(P)-binding domain"/>
    <property type="match status" value="2"/>
</dbReference>
<dbReference type="Pfam" id="PF07992">
    <property type="entry name" value="Pyr_redox_2"/>
    <property type="match status" value="1"/>
</dbReference>
<keyword evidence="2" id="KW-0560">Oxidoreductase</keyword>
<gene>
    <name evidence="5" type="ORF">AN218_31280</name>
</gene>
<dbReference type="SUPFAM" id="SSF51905">
    <property type="entry name" value="FAD/NAD(P)-binding domain"/>
    <property type="match status" value="1"/>
</dbReference>
<dbReference type="RefSeq" id="WP_070020404.1">
    <property type="nucleotide sequence ID" value="NZ_LJGW01000668.1"/>
</dbReference>
<sequence length="298" mass="30899">MDTDETYDVVVVGGGAAGLSAALVLGRSRRSVLVVDAGEPRNAPAAHMHNYLGREGASPAELLSDGRKEIARYGVVLRTGRVSSAARTPGGFALELEDGTRTGARRVVLATGVVDVLPHVPGLADRFGRDVLHCPYCHGWEVAGQPLGVVASGPDHIERALLFRQWSEDLVIFLNGQPPPQGEDAERLAARGIRWITGEISRVLVEDDALTGVELAGGEVVPRSALVVTTEPTADTTLLDALGGPEAPGLKAVGNAAAPFAGVAVAAADGMTAGTLLNHDLILEETAAAVAEHRKEAA</sequence>
<dbReference type="InterPro" id="IPR023753">
    <property type="entry name" value="FAD/NAD-binding_dom"/>
</dbReference>
<comment type="catalytic activity">
    <reaction evidence="3">
        <text>[thioredoxin]-dithiol + NADP(+) = [thioredoxin]-disulfide + NADPH + H(+)</text>
        <dbReference type="Rhea" id="RHEA:20345"/>
        <dbReference type="Rhea" id="RHEA-COMP:10698"/>
        <dbReference type="Rhea" id="RHEA-COMP:10700"/>
        <dbReference type="ChEBI" id="CHEBI:15378"/>
        <dbReference type="ChEBI" id="CHEBI:29950"/>
        <dbReference type="ChEBI" id="CHEBI:50058"/>
        <dbReference type="ChEBI" id="CHEBI:57783"/>
        <dbReference type="ChEBI" id="CHEBI:58349"/>
        <dbReference type="EC" id="1.8.1.9"/>
    </reaction>
</comment>
<evidence type="ECO:0000256" key="2">
    <source>
        <dbReference type="ARBA" id="ARBA00023002"/>
    </source>
</evidence>